<reference evidence="1" key="1">
    <citation type="submission" date="2021-06" db="EMBL/GenBank/DDBJ databases">
        <authorList>
            <consortium name="DOE Joint Genome Institute"/>
            <person name="Mondo S.J."/>
            <person name="Amses K.R."/>
            <person name="Simmons D.R."/>
            <person name="Longcore J.E."/>
            <person name="Seto K."/>
            <person name="Alves G.H."/>
            <person name="Bonds A.E."/>
            <person name="Quandt C.A."/>
            <person name="Davis W.J."/>
            <person name="Chang Y."/>
            <person name="Letcher P.M."/>
            <person name="Powell M.J."/>
            <person name="Kuo A."/>
            <person name="Labutti K."/>
            <person name="Pangilinan J."/>
            <person name="Andreopoulos W."/>
            <person name="Tritt A."/>
            <person name="Riley R."/>
            <person name="Hundley H."/>
            <person name="Johnson J."/>
            <person name="Lipzen A."/>
            <person name="Barry K."/>
            <person name="Berbee M.L."/>
            <person name="Buchler N.E."/>
            <person name="Grigoriev I.V."/>
            <person name="Spatafora J.W."/>
            <person name="Stajich J.E."/>
            <person name="James T.Y."/>
        </authorList>
    </citation>
    <scope>NUCLEOTIDE SEQUENCE</scope>
    <source>
        <strain evidence="1">AG</strain>
    </source>
</reference>
<gene>
    <name evidence="1" type="ORF">K450DRAFT_261106</name>
</gene>
<dbReference type="Proteomes" id="UP001206595">
    <property type="component" value="Unassembled WGS sequence"/>
</dbReference>
<comment type="caution">
    <text evidence="1">The sequence shown here is derived from an EMBL/GenBank/DDBJ whole genome shotgun (WGS) entry which is preliminary data.</text>
</comment>
<dbReference type="AlphaFoldDB" id="A0AAD5H8G6"/>
<protein>
    <submittedName>
        <fullName evidence="1">Uncharacterized protein</fullName>
    </submittedName>
</protein>
<proteinExistence type="predicted"/>
<accession>A0AAD5H8G6</accession>
<name>A0AAD5H8G6_UMBRA</name>
<dbReference type="RefSeq" id="XP_051440601.1">
    <property type="nucleotide sequence ID" value="XM_051592264.1"/>
</dbReference>
<keyword evidence="2" id="KW-1185">Reference proteome</keyword>
<evidence type="ECO:0000313" key="1">
    <source>
        <dbReference type="EMBL" id="KAI8575597.1"/>
    </source>
</evidence>
<sequence length="141" mass="16926">MRNQSSTRTYQRNFILILFHFNVNQLKKIASRTKICMGMDNPFVSFLFNKVGLFVLYVRYHGSRYHVHRQSGDHNRLYRVDRNLPGFGPHSCCHGHRHHESIHFRLESTCHHRHRSLVDLGNHLYRHQRIALWKLVEEPCI</sequence>
<organism evidence="1 2">
    <name type="scientific">Umbelopsis ramanniana AG</name>
    <dbReference type="NCBI Taxonomy" id="1314678"/>
    <lineage>
        <taxon>Eukaryota</taxon>
        <taxon>Fungi</taxon>
        <taxon>Fungi incertae sedis</taxon>
        <taxon>Mucoromycota</taxon>
        <taxon>Mucoromycotina</taxon>
        <taxon>Umbelopsidomycetes</taxon>
        <taxon>Umbelopsidales</taxon>
        <taxon>Umbelopsidaceae</taxon>
        <taxon>Umbelopsis</taxon>
    </lineage>
</organism>
<evidence type="ECO:0000313" key="2">
    <source>
        <dbReference type="Proteomes" id="UP001206595"/>
    </source>
</evidence>
<reference evidence="1" key="2">
    <citation type="journal article" date="2022" name="Proc. Natl. Acad. Sci. U.S.A.">
        <title>Diploid-dominant life cycles characterize the early evolution of Fungi.</title>
        <authorList>
            <person name="Amses K.R."/>
            <person name="Simmons D.R."/>
            <person name="Longcore J.E."/>
            <person name="Mondo S.J."/>
            <person name="Seto K."/>
            <person name="Jeronimo G.H."/>
            <person name="Bonds A.E."/>
            <person name="Quandt C.A."/>
            <person name="Davis W.J."/>
            <person name="Chang Y."/>
            <person name="Federici B.A."/>
            <person name="Kuo A."/>
            <person name="LaButti K."/>
            <person name="Pangilinan J."/>
            <person name="Andreopoulos W."/>
            <person name="Tritt A."/>
            <person name="Riley R."/>
            <person name="Hundley H."/>
            <person name="Johnson J."/>
            <person name="Lipzen A."/>
            <person name="Barry K."/>
            <person name="Lang B.F."/>
            <person name="Cuomo C.A."/>
            <person name="Buchler N.E."/>
            <person name="Grigoriev I.V."/>
            <person name="Spatafora J.W."/>
            <person name="Stajich J.E."/>
            <person name="James T.Y."/>
        </authorList>
    </citation>
    <scope>NUCLEOTIDE SEQUENCE</scope>
    <source>
        <strain evidence="1">AG</strain>
    </source>
</reference>
<dbReference type="GeneID" id="75917607"/>
<dbReference type="EMBL" id="MU620976">
    <property type="protein sequence ID" value="KAI8575597.1"/>
    <property type="molecule type" value="Genomic_DNA"/>
</dbReference>